<dbReference type="GO" id="GO:0071963">
    <property type="term" value="P:establishment or maintenance of cell polarity regulating cell shape"/>
    <property type="evidence" value="ECO:0007669"/>
    <property type="project" value="TreeGrafter"/>
</dbReference>
<dbReference type="Pfam" id="PF00307">
    <property type="entry name" value="CH"/>
    <property type="match status" value="1"/>
</dbReference>
<dbReference type="Proteomes" id="UP000267096">
    <property type="component" value="Unassembled WGS sequence"/>
</dbReference>
<keyword evidence="3" id="KW-0963">Cytoplasm</keyword>
<evidence type="ECO:0000313" key="9">
    <source>
        <dbReference type="EMBL" id="VDK19602.1"/>
    </source>
</evidence>
<evidence type="ECO:0000313" key="11">
    <source>
        <dbReference type="WBParaSite" id="ASIM_0000220301-mRNA-1"/>
    </source>
</evidence>
<comment type="similarity">
    <text evidence="2">Belongs to the parvin family.</text>
</comment>
<evidence type="ECO:0000256" key="7">
    <source>
        <dbReference type="ARBA" id="ARBA00023212"/>
    </source>
</evidence>
<dbReference type="SUPFAM" id="SSF47576">
    <property type="entry name" value="Calponin-homology domain, CH-domain"/>
    <property type="match status" value="1"/>
</dbReference>
<dbReference type="InterPro" id="IPR036872">
    <property type="entry name" value="CH_dom_sf"/>
</dbReference>
<evidence type="ECO:0000256" key="3">
    <source>
        <dbReference type="ARBA" id="ARBA00022490"/>
    </source>
</evidence>
<evidence type="ECO:0000256" key="1">
    <source>
        <dbReference type="ARBA" id="ARBA00004245"/>
    </source>
</evidence>
<dbReference type="OrthoDB" id="2099265at2759"/>
<dbReference type="GO" id="GO:0005925">
    <property type="term" value="C:focal adhesion"/>
    <property type="evidence" value="ECO:0007669"/>
    <property type="project" value="TreeGrafter"/>
</dbReference>
<evidence type="ECO:0000256" key="6">
    <source>
        <dbReference type="ARBA" id="ARBA00023203"/>
    </source>
</evidence>
<dbReference type="EMBL" id="UYRR01002570">
    <property type="protein sequence ID" value="VDK19602.1"/>
    <property type="molecule type" value="Genomic_DNA"/>
</dbReference>
<evidence type="ECO:0000256" key="4">
    <source>
        <dbReference type="ARBA" id="ARBA00022737"/>
    </source>
</evidence>
<keyword evidence="5" id="KW-0130">Cell adhesion</keyword>
<dbReference type="PIRSF" id="PIRSF039131">
    <property type="entry name" value="Parvin"/>
    <property type="match status" value="1"/>
</dbReference>
<comment type="subcellular location">
    <subcellularLocation>
        <location evidence="1">Cytoplasm</location>
        <location evidence="1">Cytoskeleton</location>
    </subcellularLocation>
</comment>
<feature type="domain" description="Calponin-homology (CH)" evidence="8">
    <location>
        <begin position="21"/>
        <end position="129"/>
    </location>
</feature>
<gene>
    <name evidence="9" type="ORF">ASIM_LOCUS2073</name>
</gene>
<dbReference type="PANTHER" id="PTHR12114">
    <property type="entry name" value="PARVIN"/>
    <property type="match status" value="1"/>
</dbReference>
<evidence type="ECO:0000259" key="8">
    <source>
        <dbReference type="PROSITE" id="PS50021"/>
    </source>
</evidence>
<name>A0A0M3J3U0_ANISI</name>
<evidence type="ECO:0000313" key="10">
    <source>
        <dbReference type="Proteomes" id="UP000267096"/>
    </source>
</evidence>
<dbReference type="GO" id="GO:0030031">
    <property type="term" value="P:cell projection assembly"/>
    <property type="evidence" value="ECO:0007669"/>
    <property type="project" value="TreeGrafter"/>
</dbReference>
<reference evidence="9 10" key="2">
    <citation type="submission" date="2018-11" db="EMBL/GenBank/DDBJ databases">
        <authorList>
            <consortium name="Pathogen Informatics"/>
        </authorList>
    </citation>
    <scope>NUCLEOTIDE SEQUENCE [LARGE SCALE GENOMIC DNA]</scope>
</reference>
<proteinExistence type="inferred from homology"/>
<dbReference type="PANTHER" id="PTHR12114:SF4">
    <property type="entry name" value="GH23568P"/>
    <property type="match status" value="1"/>
</dbReference>
<evidence type="ECO:0000256" key="5">
    <source>
        <dbReference type="ARBA" id="ARBA00022889"/>
    </source>
</evidence>
<keyword evidence="6" id="KW-0009">Actin-binding</keyword>
<dbReference type="FunFam" id="1.10.418.10:FF:000011">
    <property type="entry name" value="Parvin, beta"/>
    <property type="match status" value="1"/>
</dbReference>
<keyword evidence="7" id="KW-0206">Cytoskeleton</keyword>
<organism evidence="11">
    <name type="scientific">Anisakis simplex</name>
    <name type="common">Herring worm</name>
    <dbReference type="NCBI Taxonomy" id="6269"/>
    <lineage>
        <taxon>Eukaryota</taxon>
        <taxon>Metazoa</taxon>
        <taxon>Ecdysozoa</taxon>
        <taxon>Nematoda</taxon>
        <taxon>Chromadorea</taxon>
        <taxon>Rhabditida</taxon>
        <taxon>Spirurina</taxon>
        <taxon>Ascaridomorpha</taxon>
        <taxon>Ascaridoidea</taxon>
        <taxon>Anisakidae</taxon>
        <taxon>Anisakis</taxon>
        <taxon>Anisakis simplex complex</taxon>
    </lineage>
</organism>
<dbReference type="PROSITE" id="PS50021">
    <property type="entry name" value="CH"/>
    <property type="match status" value="1"/>
</dbReference>
<dbReference type="GO" id="GO:0015629">
    <property type="term" value="C:actin cytoskeleton"/>
    <property type="evidence" value="ECO:0007669"/>
    <property type="project" value="TreeGrafter"/>
</dbReference>
<dbReference type="GO" id="GO:0030036">
    <property type="term" value="P:actin cytoskeleton organization"/>
    <property type="evidence" value="ECO:0007669"/>
    <property type="project" value="InterPro"/>
</dbReference>
<dbReference type="WBParaSite" id="ASIM_0000220301-mRNA-1">
    <property type="protein sequence ID" value="ASIM_0000220301-mRNA-1"/>
    <property type="gene ID" value="ASIM_0000220301"/>
</dbReference>
<dbReference type="GO" id="GO:0003779">
    <property type="term" value="F:actin binding"/>
    <property type="evidence" value="ECO:0007669"/>
    <property type="project" value="UniProtKB-KW"/>
</dbReference>
<dbReference type="GO" id="GO:0005737">
    <property type="term" value="C:cytoplasm"/>
    <property type="evidence" value="ECO:0007669"/>
    <property type="project" value="TreeGrafter"/>
</dbReference>
<dbReference type="AlphaFoldDB" id="A0A0M3J3U0"/>
<dbReference type="GO" id="GO:0034446">
    <property type="term" value="P:substrate adhesion-dependent cell spreading"/>
    <property type="evidence" value="ECO:0007669"/>
    <property type="project" value="TreeGrafter"/>
</dbReference>
<protein>
    <submittedName>
        <fullName evidence="11">Paralyzed arrest at two-fold protein 6 (inferred by orthology to a C. elegans protein)</fullName>
    </submittedName>
</protein>
<accession>A0A0M3J3U0</accession>
<keyword evidence="4" id="KW-0677">Repeat</keyword>
<sequence length="287" mass="33378">QIEGEEKRFLTNESRDDPRVQEIIHLLIQWLNDELSAQRIVIKHIQEDLYDGQIIQKLIEKLANIKIEVPEVSQSEEGQRQKLHIVIETVNRIIAQGQYEQTRWNADNIHNKDVVAIIQLLIAIAIHFRAPVRFPEFVNAQVLVVQKKDNYLHKNIVTEPLTTTQVELGVKGERDAFDTLFDYGPDKLAHVKSSLLAFCNKHLNKINLEVSDLETQFQDGVHLVLLMGLLEGYFVPLYSFHLQVSERHFTYLKLSIYFINIRFIILITDIDTIVESPFNWKIFSTVI</sequence>
<evidence type="ECO:0000256" key="2">
    <source>
        <dbReference type="ARBA" id="ARBA00005666"/>
    </source>
</evidence>
<keyword evidence="10" id="KW-1185">Reference proteome</keyword>
<dbReference type="InterPro" id="IPR001715">
    <property type="entry name" value="CH_dom"/>
</dbReference>
<dbReference type="InterPro" id="IPR028433">
    <property type="entry name" value="Parvin"/>
</dbReference>
<dbReference type="Gene3D" id="1.10.418.10">
    <property type="entry name" value="Calponin-like domain"/>
    <property type="match status" value="2"/>
</dbReference>
<reference evidence="11" key="1">
    <citation type="submission" date="2017-02" db="UniProtKB">
        <authorList>
            <consortium name="WormBaseParasite"/>
        </authorList>
    </citation>
    <scope>IDENTIFICATION</scope>
</reference>